<accession>A0A6P2BZL7</accession>
<dbReference type="Proteomes" id="UP000460272">
    <property type="component" value="Unassembled WGS sequence"/>
</dbReference>
<evidence type="ECO:0000313" key="3">
    <source>
        <dbReference type="Proteomes" id="UP000460272"/>
    </source>
</evidence>
<dbReference type="SUPFAM" id="SSF53474">
    <property type="entry name" value="alpha/beta-Hydrolases"/>
    <property type="match status" value="1"/>
</dbReference>
<protein>
    <submittedName>
        <fullName evidence="2">Alpha/beta hydrolase</fullName>
    </submittedName>
</protein>
<keyword evidence="2" id="KW-0378">Hydrolase</keyword>
<evidence type="ECO:0000313" key="2">
    <source>
        <dbReference type="EMBL" id="TVZ03635.1"/>
    </source>
</evidence>
<reference evidence="2 3" key="1">
    <citation type="submission" date="2018-11" db="EMBL/GenBank/DDBJ databases">
        <title>Trebonia kvetii gen.nov., sp.nov., a novel acidophilic actinobacterium, and proposal of the new actinobacterial family Treboniaceae fam. nov.</title>
        <authorList>
            <person name="Rapoport D."/>
            <person name="Sagova-Mareckova M."/>
            <person name="Sedlacek I."/>
            <person name="Provaznik J."/>
            <person name="Kralova S."/>
            <person name="Pavlinic D."/>
            <person name="Benes V."/>
            <person name="Kopecky J."/>
        </authorList>
    </citation>
    <scope>NUCLEOTIDE SEQUENCE [LARGE SCALE GENOMIC DNA]</scope>
    <source>
        <strain evidence="2 3">15Tr583</strain>
    </source>
</reference>
<organism evidence="2 3">
    <name type="scientific">Trebonia kvetii</name>
    <dbReference type="NCBI Taxonomy" id="2480626"/>
    <lineage>
        <taxon>Bacteria</taxon>
        <taxon>Bacillati</taxon>
        <taxon>Actinomycetota</taxon>
        <taxon>Actinomycetes</taxon>
        <taxon>Streptosporangiales</taxon>
        <taxon>Treboniaceae</taxon>
        <taxon>Trebonia</taxon>
    </lineage>
</organism>
<proteinExistence type="predicted"/>
<comment type="caution">
    <text evidence="2">The sequence shown here is derived from an EMBL/GenBank/DDBJ whole genome shotgun (WGS) entry which is preliminary data.</text>
</comment>
<dbReference type="AlphaFoldDB" id="A0A6P2BZL7"/>
<evidence type="ECO:0000259" key="1">
    <source>
        <dbReference type="Pfam" id="PF00561"/>
    </source>
</evidence>
<dbReference type="InterPro" id="IPR000073">
    <property type="entry name" value="AB_hydrolase_1"/>
</dbReference>
<name>A0A6P2BZL7_9ACTN</name>
<dbReference type="EMBL" id="RPFW01000004">
    <property type="protein sequence ID" value="TVZ03635.1"/>
    <property type="molecule type" value="Genomic_DNA"/>
</dbReference>
<dbReference type="GO" id="GO:0016020">
    <property type="term" value="C:membrane"/>
    <property type="evidence" value="ECO:0007669"/>
    <property type="project" value="TreeGrafter"/>
</dbReference>
<sequence>MAPGTLGAHRDAGEAFTAGGVGSFLRAEGDGEPVVCIHGMLGSSFGYRKVLRELASRGLRGIAWDLPGFGLAERPRKYDYSWTGLGRFCTAAVNTLNIDRFHLVVHDIGGPVGFELAAACPERVLSLTILNTVVDVTGWTPPWTMRPFRWPVIGELWSAGMVPPAFRFLMKLQGIGDYSQVSKAEINTYLTLMKGDDRGRAFLKVSRSAQATAEKQELYRQVVGSRSYPVQVVWAAQDPAMPAGTYGEKARAAAGLAAIDRIPGKHFPQEDQAAAIATRVASIALARKKSAQN</sequence>
<dbReference type="PANTHER" id="PTHR43798:SF33">
    <property type="entry name" value="HYDROLASE, PUTATIVE (AFU_ORTHOLOGUE AFUA_2G14860)-RELATED"/>
    <property type="match status" value="1"/>
</dbReference>
<gene>
    <name evidence="2" type="ORF">EAS64_20790</name>
</gene>
<dbReference type="Gene3D" id="3.40.50.1820">
    <property type="entry name" value="alpha/beta hydrolase"/>
    <property type="match status" value="1"/>
</dbReference>
<dbReference type="InterPro" id="IPR029058">
    <property type="entry name" value="AB_hydrolase_fold"/>
</dbReference>
<keyword evidence="3" id="KW-1185">Reference proteome</keyword>
<dbReference type="PRINTS" id="PR00111">
    <property type="entry name" value="ABHYDROLASE"/>
</dbReference>
<dbReference type="GO" id="GO:0016787">
    <property type="term" value="F:hydrolase activity"/>
    <property type="evidence" value="ECO:0007669"/>
    <property type="project" value="UniProtKB-KW"/>
</dbReference>
<dbReference type="Pfam" id="PF00561">
    <property type="entry name" value="Abhydrolase_1"/>
    <property type="match status" value="1"/>
</dbReference>
<dbReference type="InterPro" id="IPR050266">
    <property type="entry name" value="AB_hydrolase_sf"/>
</dbReference>
<dbReference type="PANTHER" id="PTHR43798">
    <property type="entry name" value="MONOACYLGLYCEROL LIPASE"/>
    <property type="match status" value="1"/>
</dbReference>
<feature type="domain" description="AB hydrolase-1" evidence="1">
    <location>
        <begin position="33"/>
        <end position="271"/>
    </location>
</feature>
<dbReference type="OrthoDB" id="27092at2"/>